<feature type="region of interest" description="Disordered" evidence="1">
    <location>
        <begin position="1"/>
        <end position="70"/>
    </location>
</feature>
<organism evidence="2 3">
    <name type="scientific">Sphaerobolus stellatus (strain SS14)</name>
    <dbReference type="NCBI Taxonomy" id="990650"/>
    <lineage>
        <taxon>Eukaryota</taxon>
        <taxon>Fungi</taxon>
        <taxon>Dikarya</taxon>
        <taxon>Basidiomycota</taxon>
        <taxon>Agaricomycotina</taxon>
        <taxon>Agaricomycetes</taxon>
        <taxon>Phallomycetidae</taxon>
        <taxon>Geastrales</taxon>
        <taxon>Sphaerobolaceae</taxon>
        <taxon>Sphaerobolus</taxon>
    </lineage>
</organism>
<dbReference type="AlphaFoldDB" id="A0A0C9VMF7"/>
<dbReference type="HOGENOM" id="CLU_2759459_0_0_1"/>
<feature type="compositionally biased region" description="Basic and acidic residues" evidence="1">
    <location>
        <begin position="19"/>
        <end position="29"/>
    </location>
</feature>
<name>A0A0C9VMF7_SPHS4</name>
<gene>
    <name evidence="2" type="ORF">M422DRAFT_31112</name>
</gene>
<evidence type="ECO:0000313" key="2">
    <source>
        <dbReference type="EMBL" id="KIJ43012.1"/>
    </source>
</evidence>
<protein>
    <submittedName>
        <fullName evidence="2">Uncharacterized protein</fullName>
    </submittedName>
</protein>
<evidence type="ECO:0000313" key="3">
    <source>
        <dbReference type="Proteomes" id="UP000054279"/>
    </source>
</evidence>
<keyword evidence="3" id="KW-1185">Reference proteome</keyword>
<reference evidence="2 3" key="1">
    <citation type="submission" date="2014-06" db="EMBL/GenBank/DDBJ databases">
        <title>Evolutionary Origins and Diversification of the Mycorrhizal Mutualists.</title>
        <authorList>
            <consortium name="DOE Joint Genome Institute"/>
            <consortium name="Mycorrhizal Genomics Consortium"/>
            <person name="Kohler A."/>
            <person name="Kuo A."/>
            <person name="Nagy L.G."/>
            <person name="Floudas D."/>
            <person name="Copeland A."/>
            <person name="Barry K.W."/>
            <person name="Cichocki N."/>
            <person name="Veneault-Fourrey C."/>
            <person name="LaButti K."/>
            <person name="Lindquist E.A."/>
            <person name="Lipzen A."/>
            <person name="Lundell T."/>
            <person name="Morin E."/>
            <person name="Murat C."/>
            <person name="Riley R."/>
            <person name="Ohm R."/>
            <person name="Sun H."/>
            <person name="Tunlid A."/>
            <person name="Henrissat B."/>
            <person name="Grigoriev I.V."/>
            <person name="Hibbett D.S."/>
            <person name="Martin F."/>
        </authorList>
    </citation>
    <scope>NUCLEOTIDE SEQUENCE [LARGE SCALE GENOMIC DNA]</scope>
    <source>
        <strain evidence="2 3">SS14</strain>
    </source>
</reference>
<accession>A0A0C9VMF7</accession>
<feature type="compositionally biased region" description="Polar residues" evidence="1">
    <location>
        <begin position="33"/>
        <end position="61"/>
    </location>
</feature>
<proteinExistence type="predicted"/>
<dbReference type="Proteomes" id="UP000054279">
    <property type="component" value="Unassembled WGS sequence"/>
</dbReference>
<evidence type="ECO:0000256" key="1">
    <source>
        <dbReference type="SAM" id="MobiDB-lite"/>
    </source>
</evidence>
<sequence>MDKATDKSRKGFFSRFSRSKADESQKKLDGPNAKSNSNGTLNKSMSQTAPGSVPKNGQVQAVLSADHGFM</sequence>
<dbReference type="EMBL" id="KN837126">
    <property type="protein sequence ID" value="KIJ43012.1"/>
    <property type="molecule type" value="Genomic_DNA"/>
</dbReference>